<accession>A0A6V8QNP7</accession>
<dbReference type="Pfam" id="PF06337">
    <property type="entry name" value="DUSP"/>
    <property type="match status" value="1"/>
</dbReference>
<evidence type="ECO:0000313" key="11">
    <source>
        <dbReference type="EMBL" id="GFP54005.1"/>
    </source>
</evidence>
<dbReference type="EC" id="3.4.19.12" evidence="3"/>
<dbReference type="GO" id="GO:0004843">
    <property type="term" value="F:cysteine-type deubiquitinase activity"/>
    <property type="evidence" value="ECO:0007669"/>
    <property type="project" value="UniProtKB-EC"/>
</dbReference>
<evidence type="ECO:0000256" key="7">
    <source>
        <dbReference type="ARBA" id="ARBA00022807"/>
    </source>
</evidence>
<dbReference type="InterPro" id="IPR035927">
    <property type="entry name" value="DUSP-like_sf"/>
</dbReference>
<dbReference type="PROSITE" id="PS51283">
    <property type="entry name" value="DUSP"/>
    <property type="match status" value="1"/>
</dbReference>
<feature type="compositionally biased region" description="Low complexity" evidence="8">
    <location>
        <begin position="1467"/>
        <end position="1477"/>
    </location>
</feature>
<evidence type="ECO:0000256" key="2">
    <source>
        <dbReference type="ARBA" id="ARBA00009085"/>
    </source>
</evidence>
<dbReference type="InterPro" id="IPR050185">
    <property type="entry name" value="Ub_carboxyl-term_hydrolase"/>
</dbReference>
<feature type="domain" description="DUSP" evidence="10">
    <location>
        <begin position="262"/>
        <end position="377"/>
    </location>
</feature>
<dbReference type="InterPro" id="IPR028889">
    <property type="entry name" value="USP"/>
</dbReference>
<evidence type="ECO:0000259" key="9">
    <source>
        <dbReference type="PROSITE" id="PS50235"/>
    </source>
</evidence>
<feature type="region of interest" description="Disordered" evidence="8">
    <location>
        <begin position="889"/>
        <end position="917"/>
    </location>
</feature>
<evidence type="ECO:0000313" key="12">
    <source>
        <dbReference type="Proteomes" id="UP000517252"/>
    </source>
</evidence>
<feature type="compositionally biased region" description="Basic and acidic residues" evidence="8">
    <location>
        <begin position="1627"/>
        <end position="1640"/>
    </location>
</feature>
<evidence type="ECO:0000259" key="10">
    <source>
        <dbReference type="PROSITE" id="PS51283"/>
    </source>
</evidence>
<dbReference type="InterPro" id="IPR001394">
    <property type="entry name" value="Peptidase_C19_UCH"/>
</dbReference>
<feature type="domain" description="USP" evidence="9">
    <location>
        <begin position="611"/>
        <end position="1448"/>
    </location>
</feature>
<keyword evidence="7" id="KW-0788">Thiol protease</keyword>
<evidence type="ECO:0000256" key="6">
    <source>
        <dbReference type="ARBA" id="ARBA00022801"/>
    </source>
</evidence>
<dbReference type="InterPro" id="IPR006615">
    <property type="entry name" value="Pept_C19_DUSP"/>
</dbReference>
<feature type="compositionally biased region" description="Low complexity" evidence="8">
    <location>
        <begin position="466"/>
        <end position="477"/>
    </location>
</feature>
<keyword evidence="5" id="KW-0833">Ubl conjugation pathway</keyword>
<evidence type="ECO:0000256" key="4">
    <source>
        <dbReference type="ARBA" id="ARBA00022670"/>
    </source>
</evidence>
<keyword evidence="4" id="KW-0645">Protease</keyword>
<feature type="compositionally biased region" description="Basic and acidic residues" evidence="8">
    <location>
        <begin position="1098"/>
        <end position="1116"/>
    </location>
</feature>
<keyword evidence="6 11" id="KW-0378">Hydrolase</keyword>
<dbReference type="OrthoDB" id="952271at2759"/>
<dbReference type="Pfam" id="PF00443">
    <property type="entry name" value="UCH"/>
    <property type="match status" value="1"/>
</dbReference>
<feature type="region of interest" description="Disordered" evidence="8">
    <location>
        <begin position="1548"/>
        <end position="1640"/>
    </location>
</feature>
<dbReference type="PROSITE" id="PS50235">
    <property type="entry name" value="USP_3"/>
    <property type="match status" value="1"/>
</dbReference>
<dbReference type="SMART" id="SM00695">
    <property type="entry name" value="DUSP"/>
    <property type="match status" value="1"/>
</dbReference>
<feature type="region of interest" description="Disordered" evidence="8">
    <location>
        <begin position="574"/>
        <end position="604"/>
    </location>
</feature>
<dbReference type="Proteomes" id="UP000517252">
    <property type="component" value="Unassembled WGS sequence"/>
</dbReference>
<evidence type="ECO:0000256" key="5">
    <source>
        <dbReference type="ARBA" id="ARBA00022786"/>
    </source>
</evidence>
<feature type="region of interest" description="Disordered" evidence="8">
    <location>
        <begin position="466"/>
        <end position="493"/>
    </location>
</feature>
<gene>
    <name evidence="11" type="ORF">TASIC1_0003038300</name>
</gene>
<dbReference type="PANTHER" id="PTHR21646">
    <property type="entry name" value="UBIQUITIN CARBOXYL-TERMINAL HYDROLASE"/>
    <property type="match status" value="1"/>
</dbReference>
<dbReference type="SUPFAM" id="SSF54001">
    <property type="entry name" value="Cysteine proteinases"/>
    <property type="match status" value="1"/>
</dbReference>
<comment type="similarity">
    <text evidence="2">Belongs to the peptidase C19 family.</text>
</comment>
<reference evidence="11 12" key="1">
    <citation type="submission" date="2020-07" db="EMBL/GenBank/DDBJ databases">
        <title>Trichoderma asperellum IC-1 whole genome shotgun sequence.</title>
        <authorList>
            <person name="Kanamasa S."/>
            <person name="Takahashi H."/>
        </authorList>
    </citation>
    <scope>NUCLEOTIDE SEQUENCE [LARGE SCALE GENOMIC DNA]</scope>
    <source>
        <strain evidence="11 12">IC-1</strain>
    </source>
</reference>
<comment type="catalytic activity">
    <reaction evidence="1">
        <text>Thiol-dependent hydrolysis of ester, thioester, amide, peptide and isopeptide bonds formed by the C-terminal Gly of ubiquitin (a 76-residue protein attached to proteins as an intracellular targeting signal).</text>
        <dbReference type="EC" id="3.4.19.12"/>
    </reaction>
</comment>
<dbReference type="InterPro" id="IPR038765">
    <property type="entry name" value="Papain-like_cys_pep_sf"/>
</dbReference>
<proteinExistence type="inferred from homology"/>
<sequence>MPSPAVRSHAQLMPCKAFPIASLFDSTLPPFSPELPGQLTIKTSSSKKRKLARPLTIDLDAHSPSPDTAIPSCEPDDDAALSFSATPIASGLEAPQYVRAGSIPASSVPPRLQTQAQAQLSSSLVSADYASSVASSPGTSNCPDPSVESERGGDDAGSVRTYDRSQSPYLISRRAIMNGDADLPQRSSSPLKRRASSMDPETTTNKNGDAVVNGSAEDVEMTSSSVPSAELPRAMSVDIVEVSNPKSSTNGTDSPTQPAPLPSLTEQVKIIETLLKAAADSLPKEGDKAYLVSRTWVDKALSLRSGKTDTTEASLGPIDNSDIIEEVLQEPGREDFIRLKPGLDQQSFELFPEDAWKLVMDWYGLEQGQKPIVRTAINTAADAQSASEIVFELHPPIFRVHRVWSELSPLPIESSLKADNPPPLAIARSRKYRAQTFIKDIKKLAGVPIDRKIRLWVVNSEQLGTTTAQPQAALTTPPDSPGRDQDANGGENSPWSHLLVDVAAFGAARDARRLATLEDQTVNPNYNGSATIQHFELVTDQALIVDELVDKGVWVSICTSRSILDKAMPTRTNNTALSKSFSNRSSPSSSDGPATRGRMQKKKNGRSLGAVGLHNLGNTCYMNSALQCVRSVEELTKYFLTEAYATELNKSNPLGYNGKVAMAYNGLLREIYDEGRGSVSPRDFKNTVGRCRSTFAGWGQQDSQEFLGFLLDALQEDLSRIKKKPYIEKPDSTDDMINNPEAIKEMADKVWDITRKRDDSIIADLFTGMYKSTLKCPECGKISITFDPFNNLTLPLPVENMWSKTVKFFPLNDVPVMFEVELPKHSSIESLKLFLSIRTGVPANRIMGAEEFKDRFFKIYDNSGDISEEIGTSDIAAFHELEAVPTNWPAKGIQKKPRSMLDLDDTPPDAGDEWNSDPRYETMVVPVFHRRPFITGRGPEGTSPPHFITLTREEASSYEDIKRKVLEKVSTFSTWSKFSLAQQLDPESPENTESDIVITNASDADSSGDSKVVAKSVEGEDDMVDVAMKDARSSASAMPPPELPLPHQPQLLRRFNAQRPKFVQPGEFLDPELQGLFELSYFASQTDGPVPTGWGVVDNHKTLPRLTDRIPEPPTKEEDEPSPESWNSTASGNEDSSNEDESPQPESPQTRMMDESSEDEALPGARLTLDDAQQLARSAVNRVPQKGSRKKFKNHKAYNKKGNKRRDKQMRGGKLANRSPAVESEPTPPAVADGGPLIRLHEGLVVDWSEEAWETVFGYTGKKQHEAQGAKTFADLETINDPALKISQRKRQTRRSRGITLEECLDEFERAEVLSEQDMWYCPRCKEHRRASKKFDLWKTPDYLIAHLKRFSSSGWRRDKLDVLVDFPIEGLDLTSRVIQKEDGKEEIYDLIAVDDHYGGLGGGHYTAYAKNFVDGRWYNYNDSSVSSVSDPSSVVTSAAYLLFYRRRTHGHLGGPRFGQIFEKYNSETSGDDGSNSSEEDNFIRGSPLKAGVTHTAIKPLSDSHDGEVPPYEEAIRSIEDENSNSYQVAGPKSLDLTQSWSFSRLDGSGAEGSTAADYASDDAQFNSSGDEHGSSADFFEADTHMTSASSIKGDVAGEAPSPAGAHEDVLTVPTGAPNSDDSDEVAEIHLEGDKTARDE</sequence>
<evidence type="ECO:0000256" key="1">
    <source>
        <dbReference type="ARBA" id="ARBA00000707"/>
    </source>
</evidence>
<dbReference type="GO" id="GO:0016579">
    <property type="term" value="P:protein deubiquitination"/>
    <property type="evidence" value="ECO:0007669"/>
    <property type="project" value="InterPro"/>
</dbReference>
<feature type="region of interest" description="Disordered" evidence="8">
    <location>
        <begin position="132"/>
        <end position="212"/>
    </location>
</feature>
<protein>
    <recommendedName>
        <fullName evidence="3">ubiquitinyl hydrolase 1</fullName>
        <ecNumber evidence="3">3.4.19.12</ecNumber>
    </recommendedName>
</protein>
<comment type="caution">
    <text evidence="11">The sequence shown here is derived from an EMBL/GenBank/DDBJ whole genome shotgun (WGS) entry which is preliminary data.</text>
</comment>
<feature type="region of interest" description="Disordered" evidence="8">
    <location>
        <begin position="1178"/>
        <end position="1235"/>
    </location>
</feature>
<dbReference type="PANTHER" id="PTHR21646:SF24">
    <property type="entry name" value="UBIQUITIN CARBOXYL-TERMINAL HYDROLASE"/>
    <property type="match status" value="1"/>
</dbReference>
<evidence type="ECO:0000256" key="3">
    <source>
        <dbReference type="ARBA" id="ARBA00012759"/>
    </source>
</evidence>
<feature type="region of interest" description="Disordered" evidence="8">
    <location>
        <begin position="56"/>
        <end position="77"/>
    </location>
</feature>
<feature type="region of interest" description="Disordered" evidence="8">
    <location>
        <begin position="1465"/>
        <end position="1486"/>
    </location>
</feature>
<evidence type="ECO:0000256" key="8">
    <source>
        <dbReference type="SAM" id="MobiDB-lite"/>
    </source>
</evidence>
<feature type="compositionally biased region" description="Acidic residues" evidence="8">
    <location>
        <begin position="902"/>
        <end position="915"/>
    </location>
</feature>
<dbReference type="Gene3D" id="3.30.2230.10">
    <property type="entry name" value="DUSP-like"/>
    <property type="match status" value="1"/>
</dbReference>
<name>A0A6V8QNP7_TRIAP</name>
<dbReference type="Gene3D" id="3.90.70.10">
    <property type="entry name" value="Cysteine proteinases"/>
    <property type="match status" value="2"/>
</dbReference>
<dbReference type="SUPFAM" id="SSF143791">
    <property type="entry name" value="DUSP-like"/>
    <property type="match status" value="1"/>
</dbReference>
<feature type="compositionally biased region" description="Low complexity" evidence="8">
    <location>
        <begin position="578"/>
        <end position="590"/>
    </location>
</feature>
<organism evidence="11 12">
    <name type="scientific">Trichoderma asperellum</name>
    <name type="common">Filamentous fungus</name>
    <dbReference type="NCBI Taxonomy" id="101201"/>
    <lineage>
        <taxon>Eukaryota</taxon>
        <taxon>Fungi</taxon>
        <taxon>Dikarya</taxon>
        <taxon>Ascomycota</taxon>
        <taxon>Pezizomycotina</taxon>
        <taxon>Sordariomycetes</taxon>
        <taxon>Hypocreomycetidae</taxon>
        <taxon>Hypocreales</taxon>
        <taxon>Hypocreaceae</taxon>
        <taxon>Trichoderma</taxon>
    </lineage>
</organism>
<feature type="region of interest" description="Disordered" evidence="8">
    <location>
        <begin position="1087"/>
        <end position="1161"/>
    </location>
</feature>
<dbReference type="EMBL" id="BLZH01000003">
    <property type="protein sequence ID" value="GFP54005.1"/>
    <property type="molecule type" value="Genomic_DNA"/>
</dbReference>
<dbReference type="PROSITE" id="PS00973">
    <property type="entry name" value="USP_2"/>
    <property type="match status" value="1"/>
</dbReference>
<dbReference type="InterPro" id="IPR018200">
    <property type="entry name" value="USP_CS"/>
</dbReference>
<dbReference type="GO" id="GO:0006508">
    <property type="term" value="P:proteolysis"/>
    <property type="evidence" value="ECO:0007669"/>
    <property type="project" value="UniProtKB-KW"/>
</dbReference>
<dbReference type="PROSITE" id="PS00972">
    <property type="entry name" value="USP_1"/>
    <property type="match status" value="1"/>
</dbReference>
<feature type="compositionally biased region" description="Basic residues" evidence="8">
    <location>
        <begin position="1187"/>
        <end position="1208"/>
    </location>
</feature>